<dbReference type="GO" id="GO:0015562">
    <property type="term" value="F:efflux transmembrane transporter activity"/>
    <property type="evidence" value="ECO:0007669"/>
    <property type="project" value="InterPro"/>
</dbReference>
<dbReference type="PANTHER" id="PTHR30203:SF33">
    <property type="entry name" value="BLR4455 PROTEIN"/>
    <property type="match status" value="1"/>
</dbReference>
<reference evidence="2 3" key="1">
    <citation type="submission" date="2019-02" db="EMBL/GenBank/DDBJ databases">
        <title>Deep-cultivation of Planctomycetes and their phenomic and genomic characterization uncovers novel biology.</title>
        <authorList>
            <person name="Wiegand S."/>
            <person name="Jogler M."/>
            <person name="Boedeker C."/>
            <person name="Pinto D."/>
            <person name="Vollmers J."/>
            <person name="Rivas-Marin E."/>
            <person name="Kohn T."/>
            <person name="Peeters S.H."/>
            <person name="Heuer A."/>
            <person name="Rast P."/>
            <person name="Oberbeckmann S."/>
            <person name="Bunk B."/>
            <person name="Jeske O."/>
            <person name="Meyerdierks A."/>
            <person name="Storesund J.E."/>
            <person name="Kallscheuer N."/>
            <person name="Luecker S."/>
            <person name="Lage O.M."/>
            <person name="Pohl T."/>
            <person name="Merkel B.J."/>
            <person name="Hornburger P."/>
            <person name="Mueller R.-W."/>
            <person name="Bruemmer F."/>
            <person name="Labrenz M."/>
            <person name="Spormann A.M."/>
            <person name="Op den Camp H."/>
            <person name="Overmann J."/>
            <person name="Amann R."/>
            <person name="Jetten M.S.M."/>
            <person name="Mascher T."/>
            <person name="Medema M.H."/>
            <person name="Devos D.P."/>
            <person name="Kaster A.-K."/>
            <person name="Ovreas L."/>
            <person name="Rohde M."/>
            <person name="Galperin M.Y."/>
            <person name="Jogler C."/>
        </authorList>
    </citation>
    <scope>NUCLEOTIDE SEQUENCE [LARGE SCALE GENOMIC DNA]</scope>
    <source>
        <strain evidence="2 3">Pan189</strain>
    </source>
</reference>
<dbReference type="Gene3D" id="1.20.1600.10">
    <property type="entry name" value="Outer membrane efflux proteins (OEP)"/>
    <property type="match status" value="1"/>
</dbReference>
<dbReference type="Proteomes" id="UP000317318">
    <property type="component" value="Chromosome"/>
</dbReference>
<accession>A0A517QWD4</accession>
<dbReference type="KEGG" id="svp:Pan189_02670"/>
<feature type="compositionally biased region" description="Low complexity" evidence="1">
    <location>
        <begin position="70"/>
        <end position="82"/>
    </location>
</feature>
<keyword evidence="3" id="KW-1185">Reference proteome</keyword>
<organism evidence="2 3">
    <name type="scientific">Stratiformator vulcanicus</name>
    <dbReference type="NCBI Taxonomy" id="2527980"/>
    <lineage>
        <taxon>Bacteria</taxon>
        <taxon>Pseudomonadati</taxon>
        <taxon>Planctomycetota</taxon>
        <taxon>Planctomycetia</taxon>
        <taxon>Planctomycetales</taxon>
        <taxon>Planctomycetaceae</taxon>
        <taxon>Stratiformator</taxon>
    </lineage>
</organism>
<evidence type="ECO:0000313" key="2">
    <source>
        <dbReference type="EMBL" id="QDT35914.1"/>
    </source>
</evidence>
<feature type="region of interest" description="Disordered" evidence="1">
    <location>
        <begin position="54"/>
        <end position="102"/>
    </location>
</feature>
<sequence>MATALICVASGVPQSFAGEMDDYRSLTSTAGRDAAENGRSRRGFQFGHSVPAVSDSAAAVNHRHTSSDPYRSYRSSEDASSSQNRRRTELIRPTAGGASDRQAVVSASYEGRGKISGVEQIDWRPQPQVSAPVSEDQRIELPWWSNYVTRPFDDETQPVSLTLDLVIAEALTHSHRVKEIEVTPYIQQTFIPESIAEFDWTAFAESRLDDLSDPVGNTLTTGGPTRFRDLYAIGRAGIRRKSQWGGEFEAAQQLAYQDNNSDFFAPPQQGTGQLLVSFTQPFLRGSGQSYNESRIILAGINSQTARQEGMEELANHLFEVARAYWSLYRARSFVLQRSRLLKEGERVLRKLEERRVFDVAANQIARARAAVAARRAGLTRAFADLRSAESKLRALVNSPILRNGSQQEFVPAELPSGEHWHFDLETSRAMAMENRPEFAKKLSDLEAARVRAGMARHELLPVLDFAMQAYVSGLDGNSDIAQGFANQYTVGEPSYSVGLFFEIPLGNRAAQAKLKRRELEMSRALASFHTTVAVGMSEVEIAVQETEATWEEMQSRRESMEAAATEVVYLAMRWQLVPEDERVASLLLEQLLDAQDRLVAEEQDFVTAQVRHALAVLEWKRSTGTLLQYLAPGQANQKPAPSAVNIDAGTIVDSVN</sequence>
<dbReference type="SUPFAM" id="SSF56954">
    <property type="entry name" value="Outer membrane efflux proteins (OEP)"/>
    <property type="match status" value="1"/>
</dbReference>
<gene>
    <name evidence="2" type="ORF">Pan189_02670</name>
</gene>
<dbReference type="AlphaFoldDB" id="A0A517QWD4"/>
<evidence type="ECO:0000313" key="3">
    <source>
        <dbReference type="Proteomes" id="UP000317318"/>
    </source>
</evidence>
<dbReference type="InterPro" id="IPR010131">
    <property type="entry name" value="MdtP/NodT-like"/>
</dbReference>
<dbReference type="RefSeq" id="WP_310820921.1">
    <property type="nucleotide sequence ID" value="NZ_CP036268.1"/>
</dbReference>
<evidence type="ECO:0000256" key="1">
    <source>
        <dbReference type="SAM" id="MobiDB-lite"/>
    </source>
</evidence>
<protein>
    <submittedName>
        <fullName evidence="2">Outer membrane efflux protein</fullName>
    </submittedName>
</protein>
<name>A0A517QWD4_9PLAN</name>
<dbReference type="PANTHER" id="PTHR30203">
    <property type="entry name" value="OUTER MEMBRANE CATION EFFLUX PROTEIN"/>
    <property type="match status" value="1"/>
</dbReference>
<proteinExistence type="predicted"/>
<dbReference type="EMBL" id="CP036268">
    <property type="protein sequence ID" value="QDT35914.1"/>
    <property type="molecule type" value="Genomic_DNA"/>
</dbReference>